<dbReference type="AlphaFoldDB" id="A0A9P5YFB8"/>
<evidence type="ECO:0000313" key="2">
    <source>
        <dbReference type="Proteomes" id="UP000807353"/>
    </source>
</evidence>
<comment type="caution">
    <text evidence="1">The sequence shown here is derived from an EMBL/GenBank/DDBJ whole genome shotgun (WGS) entry which is preliminary data.</text>
</comment>
<dbReference type="Proteomes" id="UP000807353">
    <property type="component" value="Unassembled WGS sequence"/>
</dbReference>
<accession>A0A9P5YFB8</accession>
<evidence type="ECO:0000313" key="1">
    <source>
        <dbReference type="EMBL" id="KAF9467516.1"/>
    </source>
</evidence>
<name>A0A9P5YFB8_9AGAR</name>
<dbReference type="EMBL" id="MU150236">
    <property type="protein sequence ID" value="KAF9467516.1"/>
    <property type="molecule type" value="Genomic_DNA"/>
</dbReference>
<protein>
    <submittedName>
        <fullName evidence="1">Uncharacterized protein</fullName>
    </submittedName>
</protein>
<reference evidence="1" key="1">
    <citation type="submission" date="2020-11" db="EMBL/GenBank/DDBJ databases">
        <authorList>
            <consortium name="DOE Joint Genome Institute"/>
            <person name="Ahrendt S."/>
            <person name="Riley R."/>
            <person name="Andreopoulos W."/>
            <person name="Labutti K."/>
            <person name="Pangilinan J."/>
            <person name="Ruiz-Duenas F.J."/>
            <person name="Barrasa J.M."/>
            <person name="Sanchez-Garcia M."/>
            <person name="Camarero S."/>
            <person name="Miyauchi S."/>
            <person name="Serrano A."/>
            <person name="Linde D."/>
            <person name="Babiker R."/>
            <person name="Drula E."/>
            <person name="Ayuso-Fernandez I."/>
            <person name="Pacheco R."/>
            <person name="Padilla G."/>
            <person name="Ferreira P."/>
            <person name="Barriuso J."/>
            <person name="Kellner H."/>
            <person name="Castanera R."/>
            <person name="Alfaro M."/>
            <person name="Ramirez L."/>
            <person name="Pisabarro A.G."/>
            <person name="Kuo A."/>
            <person name="Tritt A."/>
            <person name="Lipzen A."/>
            <person name="He G."/>
            <person name="Yan M."/>
            <person name="Ng V."/>
            <person name="Cullen D."/>
            <person name="Martin F."/>
            <person name="Rosso M.-N."/>
            <person name="Henrissat B."/>
            <person name="Hibbett D."/>
            <person name="Martinez A.T."/>
            <person name="Grigoriev I.V."/>
        </authorList>
    </citation>
    <scope>NUCLEOTIDE SEQUENCE</scope>
    <source>
        <strain evidence="1">CBS 247.69</strain>
    </source>
</reference>
<sequence length="139" mass="16037">MCQKKHYRLKKSRFISFTPPPPPPPPRLSLMGGSDQELMNCGSDNGWDQLLFLDLDSDYESVRVTLSWSAHNHKLANFLGRSWEINLKIPYQDGATIYLVLHNVMIIHDFDKCGTYWMMLKGQTWGNTKAMIDLGFQTK</sequence>
<organism evidence="1 2">
    <name type="scientific">Collybia nuda</name>
    <dbReference type="NCBI Taxonomy" id="64659"/>
    <lineage>
        <taxon>Eukaryota</taxon>
        <taxon>Fungi</taxon>
        <taxon>Dikarya</taxon>
        <taxon>Basidiomycota</taxon>
        <taxon>Agaricomycotina</taxon>
        <taxon>Agaricomycetes</taxon>
        <taxon>Agaricomycetidae</taxon>
        <taxon>Agaricales</taxon>
        <taxon>Tricholomatineae</taxon>
        <taxon>Clitocybaceae</taxon>
        <taxon>Collybia</taxon>
    </lineage>
</organism>
<proteinExistence type="predicted"/>
<keyword evidence="2" id="KW-1185">Reference proteome</keyword>
<gene>
    <name evidence="1" type="ORF">BDZ94DRAFT_1232892</name>
</gene>